<proteinExistence type="predicted"/>
<name>A0A2A5IJM8_BACPU</name>
<evidence type="ECO:0008006" key="4">
    <source>
        <dbReference type="Google" id="ProtNLM"/>
    </source>
</evidence>
<gene>
    <name evidence="2" type="ORF">CEY02_19990</name>
</gene>
<dbReference type="PRINTS" id="PR01950">
    <property type="entry name" value="LANCSUPER"/>
</dbReference>
<dbReference type="Proteomes" id="UP000228754">
    <property type="component" value="Unassembled WGS sequence"/>
</dbReference>
<dbReference type="GO" id="GO:0046872">
    <property type="term" value="F:metal ion binding"/>
    <property type="evidence" value="ECO:0007669"/>
    <property type="project" value="UniProtKB-KW"/>
</dbReference>
<dbReference type="Gene3D" id="1.50.10.20">
    <property type="match status" value="1"/>
</dbReference>
<dbReference type="InterPro" id="IPR020452">
    <property type="entry name" value="Subtilin_biosynthesis_SpaC"/>
</dbReference>
<evidence type="ECO:0000313" key="2">
    <source>
        <dbReference type="EMBL" id="PCK17433.1"/>
    </source>
</evidence>
<dbReference type="Pfam" id="PF05147">
    <property type="entry name" value="LANC_like"/>
    <property type="match status" value="1"/>
</dbReference>
<dbReference type="AlphaFoldDB" id="A0A2A5IJM8"/>
<keyword evidence="1" id="KW-0479">Metal-binding</keyword>
<dbReference type="PRINTS" id="PR01953">
    <property type="entry name" value="SPACPROTEIN"/>
</dbReference>
<dbReference type="GO" id="GO:0031179">
    <property type="term" value="P:peptide modification"/>
    <property type="evidence" value="ECO:0007669"/>
    <property type="project" value="InterPro"/>
</dbReference>
<feature type="binding site" evidence="1">
    <location>
        <position position="354"/>
    </location>
    <ligand>
        <name>Zn(2+)</name>
        <dbReference type="ChEBI" id="CHEBI:29105"/>
    </ligand>
</feature>
<organism evidence="2 3">
    <name type="scientific">Bacillus pumilus</name>
    <name type="common">Bacillus mesentericus</name>
    <dbReference type="NCBI Taxonomy" id="1408"/>
    <lineage>
        <taxon>Bacteria</taxon>
        <taxon>Bacillati</taxon>
        <taxon>Bacillota</taxon>
        <taxon>Bacilli</taxon>
        <taxon>Bacillales</taxon>
        <taxon>Bacillaceae</taxon>
        <taxon>Bacillus</taxon>
    </lineage>
</organism>
<reference evidence="2 3" key="1">
    <citation type="submission" date="2017-06" db="EMBL/GenBank/DDBJ databases">
        <title>Draft Genome Sequence of Bacillus sp Strain 36R Isolated from saline sediment at Atanasia, Sonora, Mexico.</title>
        <authorList>
            <person name="Sanchez Diaz R."/>
            <person name="Quiroz Macias M.E."/>
            <person name="Ibarra Gamez J.C."/>
            <person name="Enciso Ibarra J."/>
            <person name="Gomez Gil B."/>
            <person name="Galaviz Silva L."/>
        </authorList>
    </citation>
    <scope>NUCLEOTIDE SEQUENCE [LARGE SCALE GENOMIC DNA]</scope>
    <source>
        <strain evidence="2 3">36R_ATNSAL</strain>
    </source>
</reference>
<comment type="caution">
    <text evidence="2">The sequence shown here is derived from an EMBL/GenBank/DDBJ whole genome shotgun (WGS) entry which is preliminary data.</text>
</comment>
<dbReference type="InterPro" id="IPR033889">
    <property type="entry name" value="LanC"/>
</dbReference>
<evidence type="ECO:0000313" key="3">
    <source>
        <dbReference type="Proteomes" id="UP000228754"/>
    </source>
</evidence>
<evidence type="ECO:0000256" key="1">
    <source>
        <dbReference type="PIRSR" id="PIRSR607822-1"/>
    </source>
</evidence>
<dbReference type="SMART" id="SM01260">
    <property type="entry name" value="LANC_like"/>
    <property type="match status" value="1"/>
</dbReference>
<dbReference type="CDD" id="cd04793">
    <property type="entry name" value="LanC"/>
    <property type="match status" value="1"/>
</dbReference>
<dbReference type="EMBL" id="NKHG01000144">
    <property type="protein sequence ID" value="PCK17433.1"/>
    <property type="molecule type" value="Genomic_DNA"/>
</dbReference>
<accession>A0A2A5IJM8</accession>
<keyword evidence="1" id="KW-0862">Zinc</keyword>
<dbReference type="OrthoDB" id="1882482at2"/>
<protein>
    <recommendedName>
        <fullName evidence="4">Lantibiotic biosynthesis protein</fullName>
    </recommendedName>
</protein>
<feature type="binding site" evidence="1">
    <location>
        <position position="353"/>
    </location>
    <ligand>
        <name>Zn(2+)</name>
        <dbReference type="ChEBI" id="CHEBI:29105"/>
    </ligand>
</feature>
<dbReference type="SUPFAM" id="SSF158745">
    <property type="entry name" value="LanC-like"/>
    <property type="match status" value="1"/>
</dbReference>
<dbReference type="InterPro" id="IPR007822">
    <property type="entry name" value="LANC-like"/>
</dbReference>
<sequence>MLNKSEISDRALNFGGKFESLPTLIEFITKDADQFDIKIQEYFHNISYFDIGQGLLGNLFFLGEMDYLYPNDKFAYFSKEILKIGVNRASILQVNEPSLMSGLAGICLAIKSVSKNYTRYENLIKEINDILKELISEKIKSANHNLNIHDVHMTDYDLMEGIAGIIVYLLDEKERDHDLKLLFNDAVEYLIKLSGEFKYGEINIPNWYIPSKNQFLKSETKAFPEGNFNLSISHGITGVLSTLVMCIEDYKDVDSIKNAISYLSDWLIENVNEEEESLYWKKKLSLTSYKKAEPIYNDSLNFSWCYGDLSVARILWKAGKALNNKYYEKFALKVFSGSYKQMKNYSLISSTYCHGLAGILHILIEMNKDTNLPLFKQMEDFFLNELLENFDTNSEFGFYDIELYLNEENKFNKPGLLSGNTGIYLVLLYYLNRKTYTGWEKIFLIN</sequence>
<feature type="binding site" evidence="1">
    <location>
        <position position="305"/>
    </location>
    <ligand>
        <name>Zn(2+)</name>
        <dbReference type="ChEBI" id="CHEBI:29105"/>
    </ligand>
</feature>